<dbReference type="SMART" id="SM00368">
    <property type="entry name" value="LRR_RI"/>
    <property type="match status" value="3"/>
</dbReference>
<dbReference type="RefSeq" id="WP_200590398.1">
    <property type="nucleotide sequence ID" value="NZ_JAEPBG010000001.1"/>
</dbReference>
<organism evidence="2 3">
    <name type="scientific">Noviherbaspirillum pedocola</name>
    <dbReference type="NCBI Taxonomy" id="2801341"/>
    <lineage>
        <taxon>Bacteria</taxon>
        <taxon>Pseudomonadati</taxon>
        <taxon>Pseudomonadota</taxon>
        <taxon>Betaproteobacteria</taxon>
        <taxon>Burkholderiales</taxon>
        <taxon>Oxalobacteraceae</taxon>
        <taxon>Noviherbaspirillum</taxon>
    </lineage>
</organism>
<proteinExistence type="predicted"/>
<dbReference type="InterPro" id="IPR050767">
    <property type="entry name" value="Sel1_AlgK"/>
</dbReference>
<dbReference type="InterPro" id="IPR032675">
    <property type="entry name" value="LRR_dom_sf"/>
</dbReference>
<reference evidence="2" key="1">
    <citation type="submission" date="2021-01" db="EMBL/GenBank/DDBJ databases">
        <title>Genome sequence of strain Noviherbaspirillum sp. DKR-6.</title>
        <authorList>
            <person name="Chaudhary D.K."/>
        </authorList>
    </citation>
    <scope>NUCLEOTIDE SEQUENCE</scope>
    <source>
        <strain evidence="2">DKR-6</strain>
    </source>
</reference>
<gene>
    <name evidence="2" type="ORF">JJB74_03465</name>
</gene>
<dbReference type="Pfam" id="PF13516">
    <property type="entry name" value="LRR_6"/>
    <property type="match status" value="3"/>
</dbReference>
<dbReference type="InterPro" id="IPR001611">
    <property type="entry name" value="Leu-rich_rpt"/>
</dbReference>
<dbReference type="PANTHER" id="PTHR11102">
    <property type="entry name" value="SEL-1-LIKE PROTEIN"/>
    <property type="match status" value="1"/>
</dbReference>
<dbReference type="Pfam" id="PF08238">
    <property type="entry name" value="Sel1"/>
    <property type="match status" value="4"/>
</dbReference>
<dbReference type="Gene3D" id="1.25.40.10">
    <property type="entry name" value="Tetratricopeptide repeat domain"/>
    <property type="match status" value="1"/>
</dbReference>
<evidence type="ECO:0000313" key="3">
    <source>
        <dbReference type="Proteomes" id="UP000622890"/>
    </source>
</evidence>
<dbReference type="AlphaFoldDB" id="A0A934SNF4"/>
<dbReference type="PANTHER" id="PTHR11102:SF160">
    <property type="entry name" value="ERAD-ASSOCIATED E3 UBIQUITIN-PROTEIN LIGASE COMPONENT HRD3"/>
    <property type="match status" value="1"/>
</dbReference>
<feature type="region of interest" description="Disordered" evidence="1">
    <location>
        <begin position="1"/>
        <end position="63"/>
    </location>
</feature>
<accession>A0A934SNF4</accession>
<dbReference type="SUPFAM" id="SSF52047">
    <property type="entry name" value="RNI-like"/>
    <property type="match status" value="1"/>
</dbReference>
<dbReference type="SMART" id="SM00671">
    <property type="entry name" value="SEL1"/>
    <property type="match status" value="4"/>
</dbReference>
<dbReference type="InterPro" id="IPR006597">
    <property type="entry name" value="Sel1-like"/>
</dbReference>
<evidence type="ECO:0000256" key="1">
    <source>
        <dbReference type="SAM" id="MobiDB-lite"/>
    </source>
</evidence>
<dbReference type="SUPFAM" id="SSF81901">
    <property type="entry name" value="HCP-like"/>
    <property type="match status" value="1"/>
</dbReference>
<dbReference type="InterPro" id="IPR011990">
    <property type="entry name" value="TPR-like_helical_dom_sf"/>
</dbReference>
<comment type="caution">
    <text evidence="2">The sequence shown here is derived from an EMBL/GenBank/DDBJ whole genome shotgun (WGS) entry which is preliminary data.</text>
</comment>
<keyword evidence="3" id="KW-1185">Reference proteome</keyword>
<protein>
    <submittedName>
        <fullName evidence="2">SEL1-like repeat protein</fullName>
    </submittedName>
</protein>
<evidence type="ECO:0000313" key="2">
    <source>
        <dbReference type="EMBL" id="MBK4733665.1"/>
    </source>
</evidence>
<sequence>MHPTGPKKGDPLSSAPVDAASPTQEPQQENAAPGVQSQTQPPSLLSTQGQPEGATTDARLTSAPTLQAAATTGSDGGVAMTEERGPDLTGLREQAEHGDAQAQFDLGREFIQGNAVHQDMAQAFEWISKAAQQGHAEAQASLGLMYYLGSGVEDDNEQAFKWLSKAAEQGNSRAQAHVGYMYLNGEHVQKNPQQAFEWFSKAAQQGDILAHRSLSDMYREGIYVKKDIEMAAQHLLRVDGWGQPDVKELDLTSCKINDEMVTAIASLMQNDQTIEKLSLSGNDITDVGAAALARMLEQNTRLRLLNLHYNPIGQPGLKAIADAMRSNTTLQEVLVTLPAEASEDMRLQVSVIESQTANNKRIEGKRTEQQS</sequence>
<dbReference type="Gene3D" id="3.80.10.10">
    <property type="entry name" value="Ribonuclease Inhibitor"/>
    <property type="match status" value="1"/>
</dbReference>
<name>A0A934SNF4_9BURK</name>
<dbReference type="EMBL" id="JAEPBG010000001">
    <property type="protein sequence ID" value="MBK4733665.1"/>
    <property type="molecule type" value="Genomic_DNA"/>
</dbReference>
<feature type="compositionally biased region" description="Polar residues" evidence="1">
    <location>
        <begin position="21"/>
        <end position="50"/>
    </location>
</feature>
<dbReference type="Proteomes" id="UP000622890">
    <property type="component" value="Unassembled WGS sequence"/>
</dbReference>